<evidence type="ECO:0000313" key="13">
    <source>
        <dbReference type="Proteomes" id="UP000004508"/>
    </source>
</evidence>
<name>D6U298_KTERA</name>
<dbReference type="Gene3D" id="1.10.510.10">
    <property type="entry name" value="Transferase(Phosphotransferase) domain 1"/>
    <property type="match status" value="1"/>
</dbReference>
<keyword evidence="5" id="KW-0547">Nucleotide-binding</keyword>
<keyword evidence="10" id="KW-0472">Membrane</keyword>
<dbReference type="STRING" id="485913.Krac_3615"/>
<dbReference type="CDD" id="cd14014">
    <property type="entry name" value="STKc_PknB_like"/>
    <property type="match status" value="1"/>
</dbReference>
<protein>
    <recommendedName>
        <fullName evidence="1">non-specific serine/threonine protein kinase</fullName>
        <ecNumber evidence="1">2.7.11.1</ecNumber>
    </recommendedName>
</protein>
<evidence type="ECO:0000256" key="6">
    <source>
        <dbReference type="ARBA" id="ARBA00022777"/>
    </source>
</evidence>
<dbReference type="SMART" id="SM00220">
    <property type="entry name" value="S_TKc"/>
    <property type="match status" value="1"/>
</dbReference>
<dbReference type="Gene3D" id="2.130.10.10">
    <property type="entry name" value="YVTN repeat-like/Quinoprotein amine dehydrogenase"/>
    <property type="match status" value="1"/>
</dbReference>
<dbReference type="SMART" id="SM00320">
    <property type="entry name" value="WD40"/>
    <property type="match status" value="2"/>
</dbReference>
<organism evidence="12 13">
    <name type="scientific">Ktedonobacter racemifer DSM 44963</name>
    <dbReference type="NCBI Taxonomy" id="485913"/>
    <lineage>
        <taxon>Bacteria</taxon>
        <taxon>Bacillati</taxon>
        <taxon>Chloroflexota</taxon>
        <taxon>Ktedonobacteria</taxon>
        <taxon>Ktedonobacterales</taxon>
        <taxon>Ktedonobacteraceae</taxon>
        <taxon>Ktedonobacter</taxon>
    </lineage>
</organism>
<keyword evidence="3" id="KW-0808">Transferase</keyword>
<evidence type="ECO:0000259" key="11">
    <source>
        <dbReference type="PROSITE" id="PS50011"/>
    </source>
</evidence>
<dbReference type="InterPro" id="IPR008271">
    <property type="entry name" value="Ser/Thr_kinase_AS"/>
</dbReference>
<evidence type="ECO:0000313" key="12">
    <source>
        <dbReference type="EMBL" id="EFH82766.1"/>
    </source>
</evidence>
<dbReference type="eggNOG" id="COG0515">
    <property type="taxonomic scope" value="Bacteria"/>
</dbReference>
<dbReference type="GO" id="GO:0004674">
    <property type="term" value="F:protein serine/threonine kinase activity"/>
    <property type="evidence" value="ECO:0007669"/>
    <property type="project" value="UniProtKB-KW"/>
</dbReference>
<dbReference type="PROSITE" id="PS50294">
    <property type="entry name" value="WD_REPEATS_REGION"/>
    <property type="match status" value="2"/>
</dbReference>
<evidence type="ECO:0000256" key="3">
    <source>
        <dbReference type="ARBA" id="ARBA00022679"/>
    </source>
</evidence>
<dbReference type="InterPro" id="IPR001680">
    <property type="entry name" value="WD40_rpt"/>
</dbReference>
<feature type="domain" description="Protein kinase" evidence="11">
    <location>
        <begin position="1"/>
        <end position="162"/>
    </location>
</feature>
<dbReference type="PANTHER" id="PTHR43289">
    <property type="entry name" value="MITOGEN-ACTIVATED PROTEIN KINASE KINASE KINASE 20-RELATED"/>
    <property type="match status" value="1"/>
</dbReference>
<dbReference type="PROSITE" id="PS50011">
    <property type="entry name" value="PROTEIN_KINASE_DOM"/>
    <property type="match status" value="1"/>
</dbReference>
<dbReference type="AlphaFoldDB" id="D6U298"/>
<dbReference type="PROSITE" id="PS00108">
    <property type="entry name" value="PROTEIN_KINASE_ST"/>
    <property type="match status" value="1"/>
</dbReference>
<dbReference type="InterPro" id="IPR011009">
    <property type="entry name" value="Kinase-like_dom_sf"/>
</dbReference>
<proteinExistence type="predicted"/>
<dbReference type="eggNOG" id="COG2319">
    <property type="taxonomic scope" value="Bacteria"/>
</dbReference>
<evidence type="ECO:0000256" key="10">
    <source>
        <dbReference type="SAM" id="Phobius"/>
    </source>
</evidence>
<keyword evidence="10" id="KW-0812">Transmembrane</keyword>
<dbReference type="RefSeq" id="WP_007921140.1">
    <property type="nucleotide sequence ID" value="NZ_ADVG01000004.1"/>
</dbReference>
<dbReference type="PROSITE" id="PS00678">
    <property type="entry name" value="WD_REPEATS_1"/>
    <property type="match status" value="1"/>
</dbReference>
<keyword evidence="4" id="KW-0677">Repeat</keyword>
<evidence type="ECO:0000256" key="1">
    <source>
        <dbReference type="ARBA" id="ARBA00012513"/>
    </source>
</evidence>
<dbReference type="InterPro" id="IPR000719">
    <property type="entry name" value="Prot_kinase_dom"/>
</dbReference>
<evidence type="ECO:0000256" key="7">
    <source>
        <dbReference type="ARBA" id="ARBA00022840"/>
    </source>
</evidence>
<evidence type="ECO:0000256" key="2">
    <source>
        <dbReference type="ARBA" id="ARBA00022574"/>
    </source>
</evidence>
<keyword evidence="12" id="KW-0723">Serine/threonine-protein kinase</keyword>
<evidence type="ECO:0000256" key="8">
    <source>
        <dbReference type="PROSITE-ProRule" id="PRU00221"/>
    </source>
</evidence>
<dbReference type="EMBL" id="ADVG01000004">
    <property type="protein sequence ID" value="EFH82766.1"/>
    <property type="molecule type" value="Genomic_DNA"/>
</dbReference>
<feature type="compositionally biased region" description="Polar residues" evidence="9">
    <location>
        <begin position="199"/>
        <end position="221"/>
    </location>
</feature>
<keyword evidence="2 8" id="KW-0853">WD repeat</keyword>
<evidence type="ECO:0000256" key="9">
    <source>
        <dbReference type="SAM" id="MobiDB-lite"/>
    </source>
</evidence>
<evidence type="ECO:0000256" key="5">
    <source>
        <dbReference type="ARBA" id="ARBA00022741"/>
    </source>
</evidence>
<feature type="repeat" description="WD" evidence="8">
    <location>
        <begin position="322"/>
        <end position="356"/>
    </location>
</feature>
<dbReference type="InterPro" id="IPR036322">
    <property type="entry name" value="WD40_repeat_dom_sf"/>
</dbReference>
<evidence type="ECO:0000256" key="4">
    <source>
        <dbReference type="ARBA" id="ARBA00022737"/>
    </source>
</evidence>
<dbReference type="InterPro" id="IPR015943">
    <property type="entry name" value="WD40/YVTN_repeat-like_dom_sf"/>
</dbReference>
<dbReference type="Pfam" id="PF00069">
    <property type="entry name" value="Pkinase"/>
    <property type="match status" value="1"/>
</dbReference>
<gene>
    <name evidence="12" type="ORF">Krac_3615</name>
</gene>
<feature type="compositionally biased region" description="Pro residues" evidence="9">
    <location>
        <begin position="178"/>
        <end position="191"/>
    </location>
</feature>
<dbReference type="InterPro" id="IPR019775">
    <property type="entry name" value="WD40_repeat_CS"/>
</dbReference>
<dbReference type="SUPFAM" id="SSF56112">
    <property type="entry name" value="Protein kinase-like (PK-like)"/>
    <property type="match status" value="1"/>
</dbReference>
<dbReference type="Proteomes" id="UP000004508">
    <property type="component" value="Unassembled WGS sequence"/>
</dbReference>
<reference evidence="12 13" key="1">
    <citation type="journal article" date="2011" name="Stand. Genomic Sci.">
        <title>Non-contiguous finished genome sequence and contextual data of the filamentous soil bacterium Ktedonobacter racemifer type strain (SOSP1-21).</title>
        <authorList>
            <person name="Chang Y.J."/>
            <person name="Land M."/>
            <person name="Hauser L."/>
            <person name="Chertkov O."/>
            <person name="Del Rio T.G."/>
            <person name="Nolan M."/>
            <person name="Copeland A."/>
            <person name="Tice H."/>
            <person name="Cheng J.F."/>
            <person name="Lucas S."/>
            <person name="Han C."/>
            <person name="Goodwin L."/>
            <person name="Pitluck S."/>
            <person name="Ivanova N."/>
            <person name="Ovchinikova G."/>
            <person name="Pati A."/>
            <person name="Chen A."/>
            <person name="Palaniappan K."/>
            <person name="Mavromatis K."/>
            <person name="Liolios K."/>
            <person name="Brettin T."/>
            <person name="Fiebig A."/>
            <person name="Rohde M."/>
            <person name="Abt B."/>
            <person name="Goker M."/>
            <person name="Detter J.C."/>
            <person name="Woyke T."/>
            <person name="Bristow J."/>
            <person name="Eisen J.A."/>
            <person name="Markowitz V."/>
            <person name="Hugenholtz P."/>
            <person name="Kyrpides N.C."/>
            <person name="Klenk H.P."/>
            <person name="Lapidus A."/>
        </authorList>
    </citation>
    <scope>NUCLEOTIDE SEQUENCE [LARGE SCALE GENOMIC DNA]</scope>
    <source>
        <strain evidence="13">DSM 44963</strain>
    </source>
</reference>
<dbReference type="InParanoid" id="D6U298"/>
<dbReference type="GO" id="GO:0005524">
    <property type="term" value="F:ATP binding"/>
    <property type="evidence" value="ECO:0007669"/>
    <property type="project" value="UniProtKB-KW"/>
</dbReference>
<dbReference type="Pfam" id="PF00400">
    <property type="entry name" value="WD40"/>
    <property type="match status" value="2"/>
</dbReference>
<dbReference type="PANTHER" id="PTHR43289:SF6">
    <property type="entry name" value="SERINE_THREONINE-PROTEIN KINASE NEKL-3"/>
    <property type="match status" value="1"/>
</dbReference>
<keyword evidence="13" id="KW-1185">Reference proteome</keyword>
<feature type="transmembrane region" description="Helical" evidence="10">
    <location>
        <begin position="248"/>
        <end position="270"/>
    </location>
</feature>
<keyword evidence="7" id="KW-0067">ATP-binding</keyword>
<feature type="region of interest" description="Disordered" evidence="9">
    <location>
        <begin position="156"/>
        <end position="241"/>
    </location>
</feature>
<feature type="repeat" description="WD" evidence="8">
    <location>
        <begin position="280"/>
        <end position="321"/>
    </location>
</feature>
<keyword evidence="6 12" id="KW-0418">Kinase</keyword>
<keyword evidence="10" id="KW-1133">Transmembrane helix</keyword>
<dbReference type="PROSITE" id="PS50082">
    <property type="entry name" value="WD_REPEATS_2"/>
    <property type="match status" value="2"/>
</dbReference>
<comment type="caution">
    <text evidence="12">The sequence shown here is derived from an EMBL/GenBank/DDBJ whole genome shotgun (WGS) entry which is preliminary data.</text>
</comment>
<accession>D6U298</accession>
<dbReference type="EC" id="2.7.11.1" evidence="1"/>
<sequence length="356" mass="38676">MLLNHQDPASYPTAHDRKVIHRDIKPENILLDEHGNILLSDFGIALIAQSSRYQSTKEMAGTMAYSAPEQIQGKPRAASDQYALGIVVYEWLSGDRPFHGSFPELVGQHLTVPPPSLREKVPLLSRDLDHMVLTALAKQPEERFASVSAFATALEQASQDQLPAERPRPFESSSRLETPPPPTRTTLPPPFTATGPIPRSQQPVGSALTNPTQPDRFTSSPAPVLSRSPAIPTPGKMTNKPTLSRRSMLLIGALGAVTLVGGGTGGFLFWREHLGQLFTYQGHTDIVYAVAWSPDGKWIASGSADKTVQVWNTSDGSLAFTYQGHSNAVDAVAWSPDKKRIASGSADKTVQVWQMV</sequence>
<dbReference type="SUPFAM" id="SSF50978">
    <property type="entry name" value="WD40 repeat-like"/>
    <property type="match status" value="1"/>
</dbReference>